<reference evidence="1" key="1">
    <citation type="submission" date="2017-08" db="EMBL/GenBank/DDBJ databases">
        <authorList>
            <person name="Polle J.E."/>
            <person name="Barry K."/>
            <person name="Cushman J."/>
            <person name="Schmutz J."/>
            <person name="Tran D."/>
            <person name="Hathwaick L.T."/>
            <person name="Yim W.C."/>
            <person name="Jenkins J."/>
            <person name="Mckie-Krisberg Z.M."/>
            <person name="Prochnik S."/>
            <person name="Lindquist E."/>
            <person name="Dockter R.B."/>
            <person name="Adam C."/>
            <person name="Molina H."/>
            <person name="Bunkerborg J."/>
            <person name="Jin E."/>
            <person name="Buchheim M."/>
            <person name="Magnuson J."/>
        </authorList>
    </citation>
    <scope>NUCLEOTIDE SEQUENCE</scope>
    <source>
        <strain evidence="1">CCAP 19/18</strain>
    </source>
</reference>
<sequence length="67" mass="7194">MMSHSLPIAHVALVPNYAALNAHCTHAPMMLHSCPLMSHSLPIAHVALVPNDAALNPHCTHVPMMLL</sequence>
<dbReference type="EMBL" id="MU069666">
    <property type="protein sequence ID" value="KAF5836292.1"/>
    <property type="molecule type" value="Genomic_DNA"/>
</dbReference>
<evidence type="ECO:0000313" key="1">
    <source>
        <dbReference type="EMBL" id="KAF5836292.1"/>
    </source>
</evidence>
<organism evidence="1 2">
    <name type="scientific">Dunaliella salina</name>
    <name type="common">Green alga</name>
    <name type="synonym">Protococcus salinus</name>
    <dbReference type="NCBI Taxonomy" id="3046"/>
    <lineage>
        <taxon>Eukaryota</taxon>
        <taxon>Viridiplantae</taxon>
        <taxon>Chlorophyta</taxon>
        <taxon>core chlorophytes</taxon>
        <taxon>Chlorophyceae</taxon>
        <taxon>CS clade</taxon>
        <taxon>Chlamydomonadales</taxon>
        <taxon>Dunaliellaceae</taxon>
        <taxon>Dunaliella</taxon>
    </lineage>
</organism>
<gene>
    <name evidence="1" type="ORF">DUNSADRAFT_6169</name>
</gene>
<accession>A0ABQ7GNV1</accession>
<evidence type="ECO:0000313" key="2">
    <source>
        <dbReference type="Proteomes" id="UP000815325"/>
    </source>
</evidence>
<proteinExistence type="predicted"/>
<protein>
    <submittedName>
        <fullName evidence="1">Uncharacterized protein</fullName>
    </submittedName>
</protein>
<comment type="caution">
    <text evidence="1">The sequence shown here is derived from an EMBL/GenBank/DDBJ whole genome shotgun (WGS) entry which is preliminary data.</text>
</comment>
<dbReference type="Proteomes" id="UP000815325">
    <property type="component" value="Unassembled WGS sequence"/>
</dbReference>
<keyword evidence="2" id="KW-1185">Reference proteome</keyword>
<name>A0ABQ7GNV1_DUNSA</name>